<feature type="domain" description="Integrase catalytic" evidence="6">
    <location>
        <begin position="894"/>
        <end position="1053"/>
    </location>
</feature>
<dbReference type="EMBL" id="JAMKFB020000016">
    <property type="protein sequence ID" value="KAL0172449.1"/>
    <property type="molecule type" value="Genomic_DNA"/>
</dbReference>
<dbReference type="FunFam" id="1.10.340.70:FF:000001">
    <property type="entry name" value="Retrovirus-related Pol polyprotein from transposon gypsy-like Protein"/>
    <property type="match status" value="1"/>
</dbReference>
<comment type="similarity">
    <text evidence="1">Belongs to the beta type-B retroviral polymerase family. HERV class-II K(HML-2) pol subfamily.</text>
</comment>
<evidence type="ECO:0000313" key="7">
    <source>
        <dbReference type="EMBL" id="KAL0172449.1"/>
    </source>
</evidence>
<dbReference type="PROSITE" id="PS50878">
    <property type="entry name" value="RT_POL"/>
    <property type="match status" value="1"/>
</dbReference>
<dbReference type="SUPFAM" id="SSF56672">
    <property type="entry name" value="DNA/RNA polymerases"/>
    <property type="match status" value="1"/>
</dbReference>
<accession>A0ABD0PEX9</accession>
<dbReference type="Gene3D" id="3.10.10.10">
    <property type="entry name" value="HIV Type 1 Reverse Transcriptase, subunit A, domain 1"/>
    <property type="match status" value="2"/>
</dbReference>
<sequence length="1146" mass="131046">PWLIQQPIREKQLHALGFYYNVPSTLSFILTSSPMTKRGALQWADALWNSENPLIYSLSVFTKHFTAVFCQATTEISMHDELLRFRQANLTIHDYTLRFRTLEASSGRGLNPLLRQHMAIYEDSVSLENFLQKASHISQHITACHMEHSPTATASPEPAPPAPGPMITENYHLSRAEQARRITNGLCLYCSIQDHYLRTCPVRPPHPAVSTVNISPSVSCAPYTDALLTHNSTSFPVKETLSHLTLSTGSIYPARKIKQPARLPIFKENHWERGLCSTAPPELVLDLGCLHSERTSLLVLEEANVDVVLERPWLTKHDPLIDWRSGEIRKWSSRYFRECLKELPKPVITTTHLPICYTSVESPNSSQTLSIPPEYQAFQDVFSKVAATHLPPHRPWDCAIDLLPGAKLPKGRVYPLSIPERAAMEEYIQEALQQGFIRPSTSPAASSFFFVAKKDGGLRPCIDYRALNEQVNLIRIRRGDEWKIAFITPTGHYEYRVMPYGLSNSPSIFQNFMNKIYRDMLHQFVIIYIDDILIYSPPLQDHRRHVNQVLQRLREHHLYLKAEKCKFHKTTIHFLGYIVTPAGVQMDQRKVDAVRNWPLPTTIKEMQRFLGFANFYRRFISHYNQLSAPLTSLIRQKNKNLSRTPEAHQVFQDLKQAFCAAPALTHPDPNLRFVVEVDAATLGVGAVLSQWRGEPPILHPCAFFSKKLSPAEQNYDVGNRELLAMKLSLEEWRHWLEGAQPAGHSFFTRFHFTITYRPGNKNTKADALSRLHQPDPQPDEQESILPASVFVSPITWALDSQIEATTRTEPAPPGGPEGKIFVPTSLRHSLLDSVHTSLRSGHPGSYRTLSLLKNRYWWPNMARDVARYVKGCSVCAISSTPLRLPEGKLVPLPIPRRPWSHLGVDFATDLPPSNRYTTIFVVVDRFSKACKLIPLRGPPTALEAAEALFLHVFHNFGLPEDIMSDRGPQFISRVWRGFFRLLGVFVSLSSGYHPQTNGQTERKIQEIRRYLWAYCHEHQDTWSQFLPWAEYAQISLRQDPTGLTPFQCVLGFQPLLFPWSGELSEVPAVDYWFQESERVWDSAHVHLQREIRRHKNNADAHCSNNPIYQPGDRVWLSTQDIRLRLPSKKLSPWYIGPFPTARQINE</sequence>
<dbReference type="PANTHER" id="PTHR37984">
    <property type="entry name" value="PROTEIN CBG26694"/>
    <property type="match status" value="1"/>
</dbReference>
<dbReference type="Pfam" id="PF00665">
    <property type="entry name" value="rve"/>
    <property type="match status" value="1"/>
</dbReference>
<dbReference type="FunFam" id="3.30.70.270:FF:000020">
    <property type="entry name" value="Transposon Tf2-6 polyprotein-like Protein"/>
    <property type="match status" value="1"/>
</dbReference>
<dbReference type="InterPro" id="IPR000477">
    <property type="entry name" value="RT_dom"/>
</dbReference>
<dbReference type="InterPro" id="IPR043128">
    <property type="entry name" value="Rev_trsase/Diguanyl_cyclase"/>
</dbReference>
<dbReference type="Pfam" id="PF17919">
    <property type="entry name" value="RT_RNaseH_2"/>
    <property type="match status" value="1"/>
</dbReference>
<dbReference type="InterPro" id="IPR041588">
    <property type="entry name" value="Integrase_H2C2"/>
</dbReference>
<dbReference type="EC" id="3.1.26.4" evidence="2"/>
<evidence type="ECO:0000256" key="2">
    <source>
        <dbReference type="ARBA" id="ARBA00012180"/>
    </source>
</evidence>
<dbReference type="InterPro" id="IPR036397">
    <property type="entry name" value="RNaseH_sf"/>
</dbReference>
<evidence type="ECO:0000256" key="3">
    <source>
        <dbReference type="ARBA" id="ARBA00023268"/>
    </source>
</evidence>
<evidence type="ECO:0000259" key="6">
    <source>
        <dbReference type="PROSITE" id="PS50994"/>
    </source>
</evidence>
<dbReference type="Gene3D" id="3.10.20.370">
    <property type="match status" value="1"/>
</dbReference>
<keyword evidence="3" id="KW-0511">Multifunctional enzyme</keyword>
<feature type="non-terminal residue" evidence="7">
    <location>
        <position position="1146"/>
    </location>
</feature>
<dbReference type="InterPro" id="IPR041577">
    <property type="entry name" value="RT_RNaseH_2"/>
</dbReference>
<comment type="caution">
    <text evidence="7">The sequence shown here is derived from an EMBL/GenBank/DDBJ whole genome shotgun (WGS) entry which is preliminary data.</text>
</comment>
<reference evidence="7 8" key="1">
    <citation type="submission" date="2024-05" db="EMBL/GenBank/DDBJ databases">
        <title>Genome sequencing and assembly of Indian major carp, Cirrhinus mrigala (Hamilton, 1822).</title>
        <authorList>
            <person name="Mohindra V."/>
            <person name="Chowdhury L.M."/>
            <person name="Lal K."/>
            <person name="Jena J.K."/>
        </authorList>
    </citation>
    <scope>NUCLEOTIDE SEQUENCE [LARGE SCALE GENOMIC DNA]</scope>
    <source>
        <strain evidence="7">CM1030</strain>
        <tissue evidence="7">Blood</tissue>
    </source>
</reference>
<dbReference type="CDD" id="cd09274">
    <property type="entry name" value="RNase_HI_RT_Ty3"/>
    <property type="match status" value="1"/>
</dbReference>
<feature type="domain" description="Reverse transcriptase" evidence="5">
    <location>
        <begin position="324"/>
        <end position="579"/>
    </location>
</feature>
<dbReference type="GO" id="GO:0006259">
    <property type="term" value="P:DNA metabolic process"/>
    <property type="evidence" value="ECO:0007669"/>
    <property type="project" value="UniProtKB-ARBA"/>
</dbReference>
<proteinExistence type="inferred from homology"/>
<evidence type="ECO:0000256" key="4">
    <source>
        <dbReference type="ARBA" id="ARBA00039658"/>
    </source>
</evidence>
<keyword evidence="8" id="KW-1185">Reference proteome</keyword>
<dbReference type="InterPro" id="IPR043502">
    <property type="entry name" value="DNA/RNA_pol_sf"/>
</dbReference>
<dbReference type="AlphaFoldDB" id="A0ABD0PEX9"/>
<dbReference type="FunFam" id="3.10.10.10:FF:000002">
    <property type="entry name" value="Retrovirus-related Pol polyprotein from transposon 17.6-like protein"/>
    <property type="match status" value="1"/>
</dbReference>
<dbReference type="Proteomes" id="UP001529510">
    <property type="component" value="Unassembled WGS sequence"/>
</dbReference>
<dbReference type="InterPro" id="IPR050951">
    <property type="entry name" value="Retrovirus_Pol_polyprotein"/>
</dbReference>
<evidence type="ECO:0000259" key="5">
    <source>
        <dbReference type="PROSITE" id="PS50878"/>
    </source>
</evidence>
<dbReference type="InterPro" id="IPR001584">
    <property type="entry name" value="Integrase_cat-core"/>
</dbReference>
<evidence type="ECO:0000256" key="1">
    <source>
        <dbReference type="ARBA" id="ARBA00010879"/>
    </source>
</evidence>
<dbReference type="Gene3D" id="3.30.420.10">
    <property type="entry name" value="Ribonuclease H-like superfamily/Ribonuclease H"/>
    <property type="match status" value="1"/>
</dbReference>
<feature type="non-terminal residue" evidence="7">
    <location>
        <position position="1"/>
    </location>
</feature>
<dbReference type="SUPFAM" id="SSF53098">
    <property type="entry name" value="Ribonuclease H-like"/>
    <property type="match status" value="1"/>
</dbReference>
<dbReference type="PROSITE" id="PS50994">
    <property type="entry name" value="INTEGRASE"/>
    <property type="match status" value="1"/>
</dbReference>
<dbReference type="Gene3D" id="1.10.340.70">
    <property type="match status" value="1"/>
</dbReference>
<name>A0ABD0PEX9_CIRMR</name>
<evidence type="ECO:0000313" key="8">
    <source>
        <dbReference type="Proteomes" id="UP001529510"/>
    </source>
</evidence>
<dbReference type="Pfam" id="PF00078">
    <property type="entry name" value="RVT_1"/>
    <property type="match status" value="1"/>
</dbReference>
<dbReference type="Pfam" id="PF17921">
    <property type="entry name" value="Integrase_H2C2"/>
    <property type="match status" value="1"/>
</dbReference>
<dbReference type="PANTHER" id="PTHR37984:SF5">
    <property type="entry name" value="PROTEIN NYNRIN-LIKE"/>
    <property type="match status" value="1"/>
</dbReference>
<dbReference type="FunFam" id="3.30.70.270:FF:000003">
    <property type="entry name" value="Transposon Ty3-G Gag-Pol polyprotein"/>
    <property type="match status" value="1"/>
</dbReference>
<dbReference type="CDD" id="cd01647">
    <property type="entry name" value="RT_LTR"/>
    <property type="match status" value="1"/>
</dbReference>
<dbReference type="InterPro" id="IPR012337">
    <property type="entry name" value="RNaseH-like_sf"/>
</dbReference>
<dbReference type="GO" id="GO:0004523">
    <property type="term" value="F:RNA-DNA hybrid ribonuclease activity"/>
    <property type="evidence" value="ECO:0007669"/>
    <property type="project" value="UniProtKB-EC"/>
</dbReference>
<protein>
    <recommendedName>
        <fullName evidence="4">Gypsy retrotransposon integrase-like protein 1</fullName>
        <ecNumber evidence="2">3.1.26.4</ecNumber>
    </recommendedName>
</protein>
<dbReference type="Gene3D" id="3.30.70.270">
    <property type="match status" value="2"/>
</dbReference>
<gene>
    <name evidence="7" type="ORF">M9458_032760</name>
</gene>
<organism evidence="7 8">
    <name type="scientific">Cirrhinus mrigala</name>
    <name type="common">Mrigala</name>
    <dbReference type="NCBI Taxonomy" id="683832"/>
    <lineage>
        <taxon>Eukaryota</taxon>
        <taxon>Metazoa</taxon>
        <taxon>Chordata</taxon>
        <taxon>Craniata</taxon>
        <taxon>Vertebrata</taxon>
        <taxon>Euteleostomi</taxon>
        <taxon>Actinopterygii</taxon>
        <taxon>Neopterygii</taxon>
        <taxon>Teleostei</taxon>
        <taxon>Ostariophysi</taxon>
        <taxon>Cypriniformes</taxon>
        <taxon>Cyprinidae</taxon>
        <taxon>Labeoninae</taxon>
        <taxon>Labeonini</taxon>
        <taxon>Cirrhinus</taxon>
    </lineage>
</organism>